<evidence type="ECO:0000313" key="3">
    <source>
        <dbReference type="Proteomes" id="UP000630923"/>
    </source>
</evidence>
<proteinExistence type="predicted"/>
<dbReference type="Gene3D" id="3.40.50.1820">
    <property type="entry name" value="alpha/beta hydrolase"/>
    <property type="match status" value="1"/>
</dbReference>
<dbReference type="PANTHER" id="PTHR43194:SF2">
    <property type="entry name" value="PEROXISOMAL MEMBRANE PROTEIN LPX1"/>
    <property type="match status" value="1"/>
</dbReference>
<keyword evidence="3" id="KW-1185">Reference proteome</keyword>
<dbReference type="GO" id="GO:0016787">
    <property type="term" value="F:hydrolase activity"/>
    <property type="evidence" value="ECO:0007669"/>
    <property type="project" value="UniProtKB-KW"/>
</dbReference>
<name>A0A919AKJ6_9PROT</name>
<dbReference type="AlphaFoldDB" id="A0A919AKJ6"/>
<organism evidence="2 3">
    <name type="scientific">Kordiimonas sediminis</name>
    <dbReference type="NCBI Taxonomy" id="1735581"/>
    <lineage>
        <taxon>Bacteria</taxon>
        <taxon>Pseudomonadati</taxon>
        <taxon>Pseudomonadota</taxon>
        <taxon>Alphaproteobacteria</taxon>
        <taxon>Kordiimonadales</taxon>
        <taxon>Kordiimonadaceae</taxon>
        <taxon>Kordiimonas</taxon>
    </lineage>
</organism>
<evidence type="ECO:0000313" key="2">
    <source>
        <dbReference type="EMBL" id="GHF14070.1"/>
    </source>
</evidence>
<comment type="caution">
    <text evidence="2">The sequence shown here is derived from an EMBL/GenBank/DDBJ whole genome shotgun (WGS) entry which is preliminary data.</text>
</comment>
<evidence type="ECO:0000259" key="1">
    <source>
        <dbReference type="Pfam" id="PF00561"/>
    </source>
</evidence>
<dbReference type="EMBL" id="BNCI01000001">
    <property type="protein sequence ID" value="GHF14070.1"/>
    <property type="molecule type" value="Genomic_DNA"/>
</dbReference>
<dbReference type="InterPro" id="IPR000073">
    <property type="entry name" value="AB_hydrolase_1"/>
</dbReference>
<reference evidence="2" key="1">
    <citation type="journal article" date="2014" name="Int. J. Syst. Evol. Microbiol.">
        <title>Complete genome sequence of Corynebacterium casei LMG S-19264T (=DSM 44701T), isolated from a smear-ripened cheese.</title>
        <authorList>
            <consortium name="US DOE Joint Genome Institute (JGI-PGF)"/>
            <person name="Walter F."/>
            <person name="Albersmeier A."/>
            <person name="Kalinowski J."/>
            <person name="Ruckert C."/>
        </authorList>
    </citation>
    <scope>NUCLEOTIDE SEQUENCE</scope>
    <source>
        <strain evidence="2">KCTC 42590</strain>
    </source>
</reference>
<protein>
    <submittedName>
        <fullName evidence="2">Hydrolase</fullName>
    </submittedName>
</protein>
<sequence length="239" mass="26439">MDHLELAKALSDTYHVICPDSIGCGLSSWVQDKTNDTGLQFYAEMAKSLLSQLSVSSCHWIGVSKGGGLGMMLADHRSGLNVRKLILNDVGPTLDDWVQGAVAKGVAKTPRFESYLAFEDRLRGSLQKRGLNLSDAKWRQLAQAWARRTDDGGVTFHHDPALAEQFSHHKQDFDLWDHFENIQIPTLLIKGQPSIVSDEDTARMQSSGPKCTVHDRTGGHISFMDSPEEHAIIKNFLGA</sequence>
<dbReference type="PANTHER" id="PTHR43194">
    <property type="entry name" value="HYDROLASE ALPHA/BETA FOLD FAMILY"/>
    <property type="match status" value="1"/>
</dbReference>
<dbReference type="InterPro" id="IPR050228">
    <property type="entry name" value="Carboxylesterase_BioH"/>
</dbReference>
<dbReference type="Pfam" id="PF00561">
    <property type="entry name" value="Abhydrolase_1"/>
    <property type="match status" value="1"/>
</dbReference>
<gene>
    <name evidence="2" type="ORF">GCM10017044_05200</name>
</gene>
<feature type="domain" description="AB hydrolase-1" evidence="1">
    <location>
        <begin position="5"/>
        <end position="227"/>
    </location>
</feature>
<dbReference type="SUPFAM" id="SSF53474">
    <property type="entry name" value="alpha/beta-Hydrolases"/>
    <property type="match status" value="1"/>
</dbReference>
<keyword evidence="2" id="KW-0378">Hydrolase</keyword>
<reference evidence="2" key="2">
    <citation type="submission" date="2020-09" db="EMBL/GenBank/DDBJ databases">
        <authorList>
            <person name="Sun Q."/>
            <person name="Kim S."/>
        </authorList>
    </citation>
    <scope>NUCLEOTIDE SEQUENCE</scope>
    <source>
        <strain evidence="2">KCTC 42590</strain>
    </source>
</reference>
<dbReference type="InterPro" id="IPR029058">
    <property type="entry name" value="AB_hydrolase_fold"/>
</dbReference>
<dbReference type="Proteomes" id="UP000630923">
    <property type="component" value="Unassembled WGS sequence"/>
</dbReference>
<accession>A0A919AKJ6</accession>